<dbReference type="InterPro" id="IPR036286">
    <property type="entry name" value="LexA/Signal_pep-like_sf"/>
</dbReference>
<comment type="catalytic activity">
    <reaction evidence="3">
        <text>Cleavage of hydrophobic, N-terminal signal or leader sequences from secreted and periplasmic proteins.</text>
        <dbReference type="EC" id="3.4.21.89"/>
    </reaction>
</comment>
<name>A0A937XCK2_UNCW3</name>
<dbReference type="EMBL" id="VGIR01000014">
    <property type="protein sequence ID" value="MBM3330918.1"/>
    <property type="molecule type" value="Genomic_DNA"/>
</dbReference>
<dbReference type="CDD" id="cd06530">
    <property type="entry name" value="S26_SPase_I"/>
    <property type="match status" value="1"/>
</dbReference>
<comment type="similarity">
    <text evidence="1 3">Belongs to the peptidase S26 family.</text>
</comment>
<evidence type="ECO:0000259" key="4">
    <source>
        <dbReference type="Pfam" id="PF10502"/>
    </source>
</evidence>
<evidence type="ECO:0000256" key="1">
    <source>
        <dbReference type="ARBA" id="ARBA00009370"/>
    </source>
</evidence>
<dbReference type="GO" id="GO:0006465">
    <property type="term" value="P:signal peptide processing"/>
    <property type="evidence" value="ECO:0007669"/>
    <property type="project" value="InterPro"/>
</dbReference>
<dbReference type="NCBIfam" id="TIGR02227">
    <property type="entry name" value="sigpep_I_bact"/>
    <property type="match status" value="1"/>
</dbReference>
<comment type="subcellular location">
    <subcellularLocation>
        <location evidence="3">Membrane</location>
        <topology evidence="3">Single-pass type II membrane protein</topology>
    </subcellularLocation>
</comment>
<keyword evidence="3 5" id="KW-0378">Hydrolase</keyword>
<keyword evidence="3" id="KW-0645">Protease</keyword>
<dbReference type="Proteomes" id="UP000779900">
    <property type="component" value="Unassembled WGS sequence"/>
</dbReference>
<dbReference type="GO" id="GO:0016020">
    <property type="term" value="C:membrane"/>
    <property type="evidence" value="ECO:0007669"/>
    <property type="project" value="UniProtKB-SubCell"/>
</dbReference>
<dbReference type="Pfam" id="PF10502">
    <property type="entry name" value="Peptidase_S26"/>
    <property type="match status" value="1"/>
</dbReference>
<dbReference type="SUPFAM" id="SSF51306">
    <property type="entry name" value="LexA/Signal peptidase"/>
    <property type="match status" value="1"/>
</dbReference>
<dbReference type="PANTHER" id="PTHR43390:SF1">
    <property type="entry name" value="CHLOROPLAST PROCESSING PEPTIDASE"/>
    <property type="match status" value="1"/>
</dbReference>
<proteinExistence type="inferred from homology"/>
<comment type="caution">
    <text evidence="5">The sequence shown here is derived from an EMBL/GenBank/DDBJ whole genome shotgun (WGS) entry which is preliminary data.</text>
</comment>
<feature type="domain" description="Peptidase S26" evidence="4">
    <location>
        <begin position="10"/>
        <end position="240"/>
    </location>
</feature>
<dbReference type="Gene3D" id="2.10.109.10">
    <property type="entry name" value="Umud Fragment, subunit A"/>
    <property type="match status" value="1"/>
</dbReference>
<dbReference type="GO" id="GO:0004252">
    <property type="term" value="F:serine-type endopeptidase activity"/>
    <property type="evidence" value="ECO:0007669"/>
    <property type="project" value="InterPro"/>
</dbReference>
<feature type="active site" evidence="2">
    <location>
        <position position="129"/>
    </location>
</feature>
<protein>
    <recommendedName>
        <fullName evidence="3">Signal peptidase I</fullName>
        <ecNumber evidence="3">3.4.21.89</ecNumber>
    </recommendedName>
</protein>
<dbReference type="InterPro" id="IPR019533">
    <property type="entry name" value="Peptidase_S26"/>
</dbReference>
<reference evidence="5" key="1">
    <citation type="submission" date="2019-03" db="EMBL/GenBank/DDBJ databases">
        <title>Lake Tanganyika Metagenome-Assembled Genomes (MAGs).</title>
        <authorList>
            <person name="Tran P."/>
        </authorList>
    </citation>
    <scope>NUCLEOTIDE SEQUENCE</scope>
    <source>
        <strain evidence="5">K_DeepCast_150m_m2_040</strain>
    </source>
</reference>
<accession>A0A937XCK2</accession>
<dbReference type="InterPro" id="IPR000223">
    <property type="entry name" value="Pept_S26A_signal_pept_1"/>
</dbReference>
<evidence type="ECO:0000313" key="6">
    <source>
        <dbReference type="Proteomes" id="UP000779900"/>
    </source>
</evidence>
<dbReference type="AlphaFoldDB" id="A0A937XCK2"/>
<gene>
    <name evidence="5" type="primary">lepB</name>
    <name evidence="5" type="ORF">FJY68_03590</name>
</gene>
<dbReference type="PRINTS" id="PR00727">
    <property type="entry name" value="LEADERPTASE"/>
</dbReference>
<evidence type="ECO:0000313" key="5">
    <source>
        <dbReference type="EMBL" id="MBM3330918.1"/>
    </source>
</evidence>
<evidence type="ECO:0000256" key="2">
    <source>
        <dbReference type="PIRSR" id="PIRSR600223-1"/>
    </source>
</evidence>
<dbReference type="GO" id="GO:0009003">
    <property type="term" value="F:signal peptidase activity"/>
    <property type="evidence" value="ECO:0007669"/>
    <property type="project" value="UniProtKB-EC"/>
</dbReference>
<dbReference type="PANTHER" id="PTHR43390">
    <property type="entry name" value="SIGNAL PEPTIDASE I"/>
    <property type="match status" value="1"/>
</dbReference>
<feature type="active site" evidence="2">
    <location>
        <position position="39"/>
    </location>
</feature>
<organism evidence="5 6">
    <name type="scientific">candidate division WOR-3 bacterium</name>
    <dbReference type="NCBI Taxonomy" id="2052148"/>
    <lineage>
        <taxon>Bacteria</taxon>
        <taxon>Bacteria division WOR-3</taxon>
    </lineage>
</organism>
<dbReference type="EC" id="3.4.21.89" evidence="3"/>
<evidence type="ECO:0000256" key="3">
    <source>
        <dbReference type="RuleBase" id="RU362042"/>
    </source>
</evidence>
<sequence length="271" mass="31362">MKGGWGWLRNVGREWAPVIIAVLLIRSFVVEAFMVPTGSMLKTILIGDFMLVNKFVYGVKLPFTDRTVIPVSNPKRGDIIVFRFPVDTEDPQPAARYTRLFPRWLPLLPVFWDNQSRFFAWYVPRNFIKRCIAVAGDTVEYREKQLYVNGRQQNEPYVMHADSRMLPGFEPAPERAEFQKAWEGRRFYQSEYSPYVRDQFGPVVVPAGHVFAMGDNRDNSEDGRFWGPLAIRNLRGKPLVLYFSSDAAPNIARIIISPWAVRFSRIGRIVR</sequence>